<accession>A0A223AQ18</accession>
<dbReference type="InterPro" id="IPR000245">
    <property type="entry name" value="ATPase_proteolipid_csu"/>
</dbReference>
<protein>
    <submittedName>
        <fullName evidence="10">Permease</fullName>
    </submittedName>
</protein>
<organism evidence="10 11">
    <name type="scientific">Mogibacterium pumilum</name>
    <dbReference type="NCBI Taxonomy" id="86332"/>
    <lineage>
        <taxon>Bacteria</taxon>
        <taxon>Bacillati</taxon>
        <taxon>Bacillota</taxon>
        <taxon>Clostridia</taxon>
        <taxon>Peptostreptococcales</taxon>
        <taxon>Anaerovoracaceae</taxon>
        <taxon>Mogibacterium</taxon>
    </lineage>
</organism>
<keyword evidence="7 8" id="KW-0472">Membrane</keyword>
<dbReference type="CDD" id="cd18179">
    <property type="entry name" value="ATP-synt_Vo_Ao_c_NTPK_rpt1"/>
    <property type="match status" value="1"/>
</dbReference>
<evidence type="ECO:0000259" key="9">
    <source>
        <dbReference type="Pfam" id="PF00137"/>
    </source>
</evidence>
<feature type="transmembrane region" description="Helical" evidence="8">
    <location>
        <begin position="129"/>
        <end position="151"/>
    </location>
</feature>
<gene>
    <name evidence="10" type="ORF">AXF17_00220</name>
</gene>
<feature type="transmembrane region" description="Helical" evidence="8">
    <location>
        <begin position="88"/>
        <end position="109"/>
    </location>
</feature>
<evidence type="ECO:0000256" key="2">
    <source>
        <dbReference type="ARBA" id="ARBA00007296"/>
    </source>
</evidence>
<evidence type="ECO:0000313" key="10">
    <source>
        <dbReference type="EMBL" id="ASS37056.1"/>
    </source>
</evidence>
<keyword evidence="3 8" id="KW-0813">Transport</keyword>
<dbReference type="AlphaFoldDB" id="A0A223AQ18"/>
<evidence type="ECO:0000313" key="11">
    <source>
        <dbReference type="Proteomes" id="UP000214689"/>
    </source>
</evidence>
<dbReference type="InterPro" id="IPR035921">
    <property type="entry name" value="F/V-ATP_Csub_sf"/>
</dbReference>
<dbReference type="CDD" id="cd18180">
    <property type="entry name" value="ATP-synt_Vo_Ao_c_NTPK_rpt2"/>
    <property type="match status" value="1"/>
</dbReference>
<reference evidence="11" key="1">
    <citation type="submission" date="2016-05" db="EMBL/GenBank/DDBJ databases">
        <authorList>
            <person name="Holder M.E."/>
            <person name="Ajami N.J."/>
            <person name="Petrosino J.F."/>
        </authorList>
    </citation>
    <scope>NUCLEOTIDE SEQUENCE [LARGE SCALE GENOMIC DNA]</scope>
    <source>
        <strain evidence="11">ATCC 700696</strain>
    </source>
</reference>
<keyword evidence="11" id="KW-1185">Reference proteome</keyword>
<keyword evidence="5 8" id="KW-1133">Transmembrane helix</keyword>
<feature type="domain" description="V-ATPase proteolipid subunit C-like" evidence="9">
    <location>
        <begin position="92"/>
        <end position="150"/>
    </location>
</feature>
<keyword evidence="6 8" id="KW-0406">Ion transport</keyword>
<dbReference type="Gene3D" id="1.20.120.610">
    <property type="entry name" value="lithium bound rotor ring of v- atpase"/>
    <property type="match status" value="1"/>
</dbReference>
<dbReference type="Proteomes" id="UP000214689">
    <property type="component" value="Chromosome"/>
</dbReference>
<dbReference type="GO" id="GO:0033179">
    <property type="term" value="C:proton-transporting V-type ATPase, V0 domain"/>
    <property type="evidence" value="ECO:0007669"/>
    <property type="project" value="InterPro"/>
</dbReference>
<keyword evidence="4 8" id="KW-0812">Transmembrane</keyword>
<comment type="subcellular location">
    <subcellularLocation>
        <location evidence="1">Membrane</location>
        <topology evidence="1">Multi-pass membrane protein</topology>
    </subcellularLocation>
</comment>
<evidence type="ECO:0000256" key="4">
    <source>
        <dbReference type="ARBA" id="ARBA00022692"/>
    </source>
</evidence>
<dbReference type="SUPFAM" id="SSF81333">
    <property type="entry name" value="F1F0 ATP synthase subunit C"/>
    <property type="match status" value="2"/>
</dbReference>
<dbReference type="GO" id="GO:0046961">
    <property type="term" value="F:proton-transporting ATPase activity, rotational mechanism"/>
    <property type="evidence" value="ECO:0007669"/>
    <property type="project" value="InterPro"/>
</dbReference>
<dbReference type="InterPro" id="IPR002379">
    <property type="entry name" value="ATPase_proteolipid_c-like_dom"/>
</dbReference>
<dbReference type="NCBIfam" id="NF005124">
    <property type="entry name" value="PRK06558.1"/>
    <property type="match status" value="1"/>
</dbReference>
<evidence type="ECO:0000256" key="5">
    <source>
        <dbReference type="ARBA" id="ARBA00022989"/>
    </source>
</evidence>
<dbReference type="OrthoDB" id="384481at2"/>
<dbReference type="PRINTS" id="PR00122">
    <property type="entry name" value="VACATPASE"/>
</dbReference>
<evidence type="ECO:0000256" key="8">
    <source>
        <dbReference type="RuleBase" id="RU363060"/>
    </source>
</evidence>
<feature type="transmembrane region" description="Helical" evidence="8">
    <location>
        <begin position="57"/>
        <end position="76"/>
    </location>
</feature>
<dbReference type="EMBL" id="CP016199">
    <property type="protein sequence ID" value="ASS37056.1"/>
    <property type="molecule type" value="Genomic_DNA"/>
</dbReference>
<dbReference type="Pfam" id="PF00137">
    <property type="entry name" value="ATP-synt_C"/>
    <property type="match status" value="2"/>
</dbReference>
<evidence type="ECO:0000256" key="7">
    <source>
        <dbReference type="ARBA" id="ARBA00023136"/>
    </source>
</evidence>
<feature type="domain" description="V-ATPase proteolipid subunit C-like" evidence="9">
    <location>
        <begin position="10"/>
        <end position="68"/>
    </location>
</feature>
<sequence>MSLGLTLAVLGAAIATIAGVGSAIGVGIAGEAADGVMSGDKVSFGSTLVLQALPGTQGIYGMVIAILILTKIGILGGNLLNVSTTQGLAFLFAGVPIGVVGIVSGYTQGRAAAAGMQLISKKDGALGNAIIYAVMVETYAILAFIISFLMYNGVQIG</sequence>
<dbReference type="RefSeq" id="WP_094233271.1">
    <property type="nucleotide sequence ID" value="NZ_CP016199.1"/>
</dbReference>
<comment type="similarity">
    <text evidence="2 8">Belongs to the V-ATPase proteolipid subunit family.</text>
</comment>
<evidence type="ECO:0000256" key="3">
    <source>
        <dbReference type="ARBA" id="ARBA00022448"/>
    </source>
</evidence>
<evidence type="ECO:0000256" key="1">
    <source>
        <dbReference type="ARBA" id="ARBA00004141"/>
    </source>
</evidence>
<name>A0A223AQ18_9FIRM</name>
<proteinExistence type="inferred from homology"/>
<evidence type="ECO:0000256" key="6">
    <source>
        <dbReference type="ARBA" id="ARBA00023065"/>
    </source>
</evidence>